<reference evidence="1 2" key="1">
    <citation type="journal article" date="2016" name="Mol. Biol. Evol.">
        <title>Comparative Genomics of Early-Diverging Mushroom-Forming Fungi Provides Insights into the Origins of Lignocellulose Decay Capabilities.</title>
        <authorList>
            <person name="Nagy L.G."/>
            <person name="Riley R."/>
            <person name="Tritt A."/>
            <person name="Adam C."/>
            <person name="Daum C."/>
            <person name="Floudas D."/>
            <person name="Sun H."/>
            <person name="Yadav J.S."/>
            <person name="Pangilinan J."/>
            <person name="Larsson K.H."/>
            <person name="Matsuura K."/>
            <person name="Barry K."/>
            <person name="Labutti K."/>
            <person name="Kuo R."/>
            <person name="Ohm R.A."/>
            <person name="Bhattacharya S.S."/>
            <person name="Shirouzu T."/>
            <person name="Yoshinaga Y."/>
            <person name="Martin F.M."/>
            <person name="Grigoriev I.V."/>
            <person name="Hibbett D.S."/>
        </authorList>
    </citation>
    <scope>NUCLEOTIDE SEQUENCE [LARGE SCALE GENOMIC DNA]</scope>
    <source>
        <strain evidence="1 2">HHB12029</strain>
    </source>
</reference>
<dbReference type="InParanoid" id="A0A165EPN3"/>
<evidence type="ECO:0000313" key="2">
    <source>
        <dbReference type="Proteomes" id="UP000077266"/>
    </source>
</evidence>
<keyword evidence="2" id="KW-1185">Reference proteome</keyword>
<name>A0A165EPN3_EXIGL</name>
<accession>A0A165EPN3</accession>
<organism evidence="1 2">
    <name type="scientific">Exidia glandulosa HHB12029</name>
    <dbReference type="NCBI Taxonomy" id="1314781"/>
    <lineage>
        <taxon>Eukaryota</taxon>
        <taxon>Fungi</taxon>
        <taxon>Dikarya</taxon>
        <taxon>Basidiomycota</taxon>
        <taxon>Agaricomycotina</taxon>
        <taxon>Agaricomycetes</taxon>
        <taxon>Auriculariales</taxon>
        <taxon>Exidiaceae</taxon>
        <taxon>Exidia</taxon>
    </lineage>
</organism>
<dbReference type="OrthoDB" id="2751943at2759"/>
<sequence length="184" mass="21085">MEPEDTENLWGFIPLSVFIGLTSLSMHEHMWPDDQPWPTSDSLQDLRIFLSTSYHRRVSEQTGGIFQLGIDQGPWHVPALKRLTLASILCTYTPHAHERRRTSLLVAADDIRLFLLQQLAPSPPQTLHLEHITLYEPSQSNTVRALHDLVQEITTSESETVELLPHYHGHMGMHVRTSFEIDFS</sequence>
<dbReference type="AlphaFoldDB" id="A0A165EPN3"/>
<gene>
    <name evidence="1" type="ORF">EXIGLDRAFT_773634</name>
</gene>
<dbReference type="EMBL" id="KV426125">
    <property type="protein sequence ID" value="KZV87422.1"/>
    <property type="molecule type" value="Genomic_DNA"/>
</dbReference>
<dbReference type="Proteomes" id="UP000077266">
    <property type="component" value="Unassembled WGS sequence"/>
</dbReference>
<evidence type="ECO:0000313" key="1">
    <source>
        <dbReference type="EMBL" id="KZV87422.1"/>
    </source>
</evidence>
<proteinExistence type="predicted"/>
<protein>
    <submittedName>
        <fullName evidence="1">Uncharacterized protein</fullName>
    </submittedName>
</protein>